<dbReference type="CDD" id="cd00609">
    <property type="entry name" value="AAT_like"/>
    <property type="match status" value="1"/>
</dbReference>
<keyword evidence="4" id="KW-1185">Reference proteome</keyword>
<proteinExistence type="predicted"/>
<evidence type="ECO:0000313" key="3">
    <source>
        <dbReference type="EMBL" id="RHJ89171.1"/>
    </source>
</evidence>
<dbReference type="InterPro" id="IPR015421">
    <property type="entry name" value="PyrdxlP-dep_Trfase_major"/>
</dbReference>
<dbReference type="InterPro" id="IPR004839">
    <property type="entry name" value="Aminotransferase_I/II_large"/>
</dbReference>
<sequence>MLEYLSERGRKWVRTLPPLVKAHFDNFYNMYDKEKNPNGLINMGTAESHLVNNEICDLLRKSAERMDLTGYNIHYNKFEGSDEFRTAIAEHWQNIIFGEDADVTLTKDNVATCAGCTVALETLAMLLAEPGDVFLIPAPYYSSFVDDINERAGVIPVGVWCDEKLDRNAFEEAYEKVTKEGKRVRAVLFSSPNNPIGTVYKKEAVQNVIDFAMAHDIDVISDEIYAQTVFDPEAEFISTMKLVPASYRHRVHVTSSFAKDFLLSGFRTGMCFSFNECIIQGFASITYYSCVSSHTQSLLTAMLKSPELSGIMDLSRQRLAKAYHIFADGLAAIGVPTMKAQAGIFVMADFSAYMEKDEFEVEHVLWEKIYNDLMINVSPGQLFGYNEPGWFRACYAFDEDTVHEACRRLATLKK</sequence>
<dbReference type="Pfam" id="PF00155">
    <property type="entry name" value="Aminotran_1_2"/>
    <property type="match status" value="1"/>
</dbReference>
<dbReference type="Proteomes" id="UP000284841">
    <property type="component" value="Unassembled WGS sequence"/>
</dbReference>
<dbReference type="GO" id="GO:0030170">
    <property type="term" value="F:pyridoxal phosphate binding"/>
    <property type="evidence" value="ECO:0007669"/>
    <property type="project" value="InterPro"/>
</dbReference>
<dbReference type="Gene3D" id="3.40.640.10">
    <property type="entry name" value="Type I PLP-dependent aspartate aminotransferase-like (Major domain)"/>
    <property type="match status" value="1"/>
</dbReference>
<dbReference type="RefSeq" id="WP_118333276.1">
    <property type="nucleotide sequence ID" value="NZ_AP025567.1"/>
</dbReference>
<feature type="domain" description="Aminotransferase class I/classII large" evidence="2">
    <location>
        <begin position="42"/>
        <end position="409"/>
    </location>
</feature>
<dbReference type="SUPFAM" id="SSF53383">
    <property type="entry name" value="PLP-dependent transferases"/>
    <property type="match status" value="1"/>
</dbReference>
<keyword evidence="3" id="KW-0808">Transferase</keyword>
<dbReference type="PANTHER" id="PTHR43795:SF39">
    <property type="entry name" value="AMINOTRANSFERASE CLASS I_CLASSII DOMAIN-CONTAINING PROTEIN"/>
    <property type="match status" value="1"/>
</dbReference>
<dbReference type="EMBL" id="QRMS01000001">
    <property type="protein sequence ID" value="RHJ89171.1"/>
    <property type="molecule type" value="Genomic_DNA"/>
</dbReference>
<keyword evidence="3" id="KW-0032">Aminotransferase</keyword>
<accession>A0A415E5X2</accession>
<dbReference type="InterPro" id="IPR015422">
    <property type="entry name" value="PyrdxlP-dep_Trfase_small"/>
</dbReference>
<dbReference type="Gene3D" id="3.90.1150.10">
    <property type="entry name" value="Aspartate Aminotransferase, domain 1"/>
    <property type="match status" value="1"/>
</dbReference>
<gene>
    <name evidence="3" type="ORF">DW099_00945</name>
</gene>
<evidence type="ECO:0000259" key="2">
    <source>
        <dbReference type="Pfam" id="PF00155"/>
    </source>
</evidence>
<dbReference type="AlphaFoldDB" id="A0A415E5X2"/>
<protein>
    <submittedName>
        <fullName evidence="3">Aminotransferase class I/II-fold pyridoxal phosphate-dependent enzyme</fullName>
    </submittedName>
</protein>
<dbReference type="PRINTS" id="PR00753">
    <property type="entry name" value="ACCSYNTHASE"/>
</dbReference>
<evidence type="ECO:0000256" key="1">
    <source>
        <dbReference type="ARBA" id="ARBA00022898"/>
    </source>
</evidence>
<dbReference type="GO" id="GO:0006520">
    <property type="term" value="P:amino acid metabolic process"/>
    <property type="evidence" value="ECO:0007669"/>
    <property type="project" value="TreeGrafter"/>
</dbReference>
<dbReference type="InterPro" id="IPR015424">
    <property type="entry name" value="PyrdxlP-dep_Trfase"/>
</dbReference>
<dbReference type="InterPro" id="IPR050478">
    <property type="entry name" value="Ethylene_sulfur-biosynth"/>
</dbReference>
<dbReference type="PANTHER" id="PTHR43795">
    <property type="entry name" value="BIFUNCTIONAL ASPARTATE AMINOTRANSFERASE AND GLUTAMATE/ASPARTATE-PREPHENATE AMINOTRANSFERASE-RELATED"/>
    <property type="match status" value="1"/>
</dbReference>
<name>A0A415E5X2_9FIRM</name>
<comment type="caution">
    <text evidence="3">The sequence shown here is derived from an EMBL/GenBank/DDBJ whole genome shotgun (WGS) entry which is preliminary data.</text>
</comment>
<dbReference type="GO" id="GO:0008483">
    <property type="term" value="F:transaminase activity"/>
    <property type="evidence" value="ECO:0007669"/>
    <property type="project" value="UniProtKB-KW"/>
</dbReference>
<dbReference type="STRING" id="1776384.GCA_900086585_02464"/>
<organism evidence="3 4">
    <name type="scientific">Emergencia timonensis</name>
    <dbReference type="NCBI Taxonomy" id="1776384"/>
    <lineage>
        <taxon>Bacteria</taxon>
        <taxon>Bacillati</taxon>
        <taxon>Bacillota</taxon>
        <taxon>Clostridia</taxon>
        <taxon>Peptostreptococcales</taxon>
        <taxon>Anaerovoracaceae</taxon>
        <taxon>Emergencia</taxon>
    </lineage>
</organism>
<keyword evidence="1" id="KW-0663">Pyridoxal phosphate</keyword>
<evidence type="ECO:0000313" key="4">
    <source>
        <dbReference type="Proteomes" id="UP000284841"/>
    </source>
</evidence>
<reference evidence="3 4" key="1">
    <citation type="submission" date="2018-08" db="EMBL/GenBank/DDBJ databases">
        <title>A genome reference for cultivated species of the human gut microbiota.</title>
        <authorList>
            <person name="Zou Y."/>
            <person name="Xue W."/>
            <person name="Luo G."/>
        </authorList>
    </citation>
    <scope>NUCLEOTIDE SEQUENCE [LARGE SCALE GENOMIC DNA]</scope>
    <source>
        <strain evidence="3 4">AM07-24</strain>
    </source>
</reference>
<dbReference type="OrthoDB" id="9802328at2"/>